<comment type="caution">
    <text evidence="1">The sequence shown here is derived from an EMBL/GenBank/DDBJ whole genome shotgun (WGS) entry which is preliminary data.</text>
</comment>
<dbReference type="Proteomes" id="UP001054902">
    <property type="component" value="Unassembled WGS sequence"/>
</dbReference>
<evidence type="ECO:0000313" key="1">
    <source>
        <dbReference type="EMBL" id="GFH51692.1"/>
    </source>
</evidence>
<sequence>MSTTDQSTSVDSLITKLLELTKDETDGTKLPRDHREEIQSIVQQIEDQTKEFPPDSAGDFTSFPLEGEHRLIYIDSKRTPQYLGPFKGTTTQYFIDEENFQNRLTLGPLQIALSAKRKVMDSKRMKISFQSFGVNLFGNEVVKKETKQQGVWKMVYVGNITRSGDENSMIAGNEKRMLIRIMRTPSLYILAKDF</sequence>
<dbReference type="AlphaFoldDB" id="A0AAD3H5T9"/>
<evidence type="ECO:0008006" key="3">
    <source>
        <dbReference type="Google" id="ProtNLM"/>
    </source>
</evidence>
<organism evidence="1 2">
    <name type="scientific">Chaetoceros tenuissimus</name>
    <dbReference type="NCBI Taxonomy" id="426638"/>
    <lineage>
        <taxon>Eukaryota</taxon>
        <taxon>Sar</taxon>
        <taxon>Stramenopiles</taxon>
        <taxon>Ochrophyta</taxon>
        <taxon>Bacillariophyta</taxon>
        <taxon>Coscinodiscophyceae</taxon>
        <taxon>Chaetocerotophycidae</taxon>
        <taxon>Chaetocerotales</taxon>
        <taxon>Chaetocerotaceae</taxon>
        <taxon>Chaetoceros</taxon>
    </lineage>
</organism>
<proteinExistence type="predicted"/>
<gene>
    <name evidence="1" type="ORF">CTEN210_08168</name>
</gene>
<accession>A0AAD3H5T9</accession>
<evidence type="ECO:0000313" key="2">
    <source>
        <dbReference type="Proteomes" id="UP001054902"/>
    </source>
</evidence>
<dbReference type="EMBL" id="BLLK01000045">
    <property type="protein sequence ID" value="GFH51692.1"/>
    <property type="molecule type" value="Genomic_DNA"/>
</dbReference>
<reference evidence="1 2" key="1">
    <citation type="journal article" date="2021" name="Sci. Rep.">
        <title>The genome of the diatom Chaetoceros tenuissimus carries an ancient integrated fragment of an extant virus.</title>
        <authorList>
            <person name="Hongo Y."/>
            <person name="Kimura K."/>
            <person name="Takaki Y."/>
            <person name="Yoshida Y."/>
            <person name="Baba S."/>
            <person name="Kobayashi G."/>
            <person name="Nagasaki K."/>
            <person name="Hano T."/>
            <person name="Tomaru Y."/>
        </authorList>
    </citation>
    <scope>NUCLEOTIDE SEQUENCE [LARGE SCALE GENOMIC DNA]</scope>
    <source>
        <strain evidence="1 2">NIES-3715</strain>
    </source>
</reference>
<name>A0AAD3H5T9_9STRA</name>
<protein>
    <recommendedName>
        <fullName evidence="3">Plastid lipid-associated protein/fibrillin conserved domain-containing protein</fullName>
    </recommendedName>
</protein>
<keyword evidence="2" id="KW-1185">Reference proteome</keyword>